<proteinExistence type="predicted"/>
<dbReference type="EMBL" id="UGTW01000001">
    <property type="protein sequence ID" value="SUC17422.1"/>
    <property type="molecule type" value="Genomic_DNA"/>
</dbReference>
<dbReference type="RefSeq" id="WP_115370839.1">
    <property type="nucleotide sequence ID" value="NZ_UGTW01000001.1"/>
</dbReference>
<reference evidence="1 2" key="1">
    <citation type="submission" date="2018-06" db="EMBL/GenBank/DDBJ databases">
        <authorList>
            <consortium name="Pathogen Informatics"/>
            <person name="Doyle S."/>
        </authorList>
    </citation>
    <scope>NUCLEOTIDE SEQUENCE [LARGE SCALE GENOMIC DNA]</scope>
    <source>
        <strain evidence="1 2">NCTC10376</strain>
    </source>
</reference>
<dbReference type="AlphaFoldDB" id="A0A379FD45"/>
<organism evidence="1 2">
    <name type="scientific">Proteus vulgaris</name>
    <dbReference type="NCBI Taxonomy" id="585"/>
    <lineage>
        <taxon>Bacteria</taxon>
        <taxon>Pseudomonadati</taxon>
        <taxon>Pseudomonadota</taxon>
        <taxon>Gammaproteobacteria</taxon>
        <taxon>Enterobacterales</taxon>
        <taxon>Morganellaceae</taxon>
        <taxon>Proteus</taxon>
    </lineage>
</organism>
<protein>
    <submittedName>
        <fullName evidence="1">Uncharacterized protein</fullName>
    </submittedName>
</protein>
<evidence type="ECO:0000313" key="2">
    <source>
        <dbReference type="Proteomes" id="UP000254331"/>
    </source>
</evidence>
<name>A0A379FD45_PROVU</name>
<sequence length="111" mass="12755">MSKENMFDEIFPGAKEKQIERAENLNKVALGKLTEENQFTVSLEKENCITKGLKELQARKQMLREQLIDAVNNAQNNGLCVDLIHDELKSFAHEFIIVCENLEIDCDEIPF</sequence>
<gene>
    <name evidence="1" type="ORF">NCTC10376_03365</name>
</gene>
<dbReference type="Proteomes" id="UP000254331">
    <property type="component" value="Unassembled WGS sequence"/>
</dbReference>
<accession>A0A379FD45</accession>
<evidence type="ECO:0000313" key="1">
    <source>
        <dbReference type="EMBL" id="SUC17422.1"/>
    </source>
</evidence>